<feature type="transmembrane region" description="Helical" evidence="7">
    <location>
        <begin position="167"/>
        <end position="191"/>
    </location>
</feature>
<evidence type="ECO:0000313" key="9">
    <source>
        <dbReference type="EMBL" id="GAA2201539.1"/>
    </source>
</evidence>
<comment type="caution">
    <text evidence="9">The sequence shown here is derived from an EMBL/GenBank/DDBJ whole genome shotgun (WGS) entry which is preliminary data.</text>
</comment>
<dbReference type="EMBL" id="BAAAQW010000007">
    <property type="protein sequence ID" value="GAA2201539.1"/>
    <property type="molecule type" value="Genomic_DNA"/>
</dbReference>
<evidence type="ECO:0000256" key="4">
    <source>
        <dbReference type="ARBA" id="ARBA00022692"/>
    </source>
</evidence>
<protein>
    <recommendedName>
        <fullName evidence="8">VTT domain-containing protein</fullName>
    </recommendedName>
</protein>
<comment type="similarity">
    <text evidence="2">Belongs to the DedA family.</text>
</comment>
<dbReference type="Proteomes" id="UP001500432">
    <property type="component" value="Unassembled WGS sequence"/>
</dbReference>
<keyword evidence="4 7" id="KW-0812">Transmembrane</keyword>
<feature type="transmembrane region" description="Helical" evidence="7">
    <location>
        <begin position="51"/>
        <end position="73"/>
    </location>
</feature>
<evidence type="ECO:0000256" key="3">
    <source>
        <dbReference type="ARBA" id="ARBA00022475"/>
    </source>
</evidence>
<reference evidence="10" key="1">
    <citation type="journal article" date="2019" name="Int. J. Syst. Evol. Microbiol.">
        <title>The Global Catalogue of Microorganisms (GCM) 10K type strain sequencing project: providing services to taxonomists for standard genome sequencing and annotation.</title>
        <authorList>
            <consortium name="The Broad Institute Genomics Platform"/>
            <consortium name="The Broad Institute Genome Sequencing Center for Infectious Disease"/>
            <person name="Wu L."/>
            <person name="Ma J."/>
        </authorList>
    </citation>
    <scope>NUCLEOTIDE SEQUENCE [LARGE SCALE GENOMIC DNA]</scope>
    <source>
        <strain evidence="10">JCM 16034</strain>
    </source>
</reference>
<evidence type="ECO:0000256" key="2">
    <source>
        <dbReference type="ARBA" id="ARBA00010792"/>
    </source>
</evidence>
<name>A0ABP5NPT8_9MICC</name>
<dbReference type="Pfam" id="PF09335">
    <property type="entry name" value="VTT_dom"/>
    <property type="match status" value="1"/>
</dbReference>
<dbReference type="PANTHER" id="PTHR42709">
    <property type="entry name" value="ALKALINE PHOSPHATASE LIKE PROTEIN"/>
    <property type="match status" value="1"/>
</dbReference>
<evidence type="ECO:0000256" key="6">
    <source>
        <dbReference type="ARBA" id="ARBA00023136"/>
    </source>
</evidence>
<dbReference type="PANTHER" id="PTHR42709:SF6">
    <property type="entry name" value="UNDECAPRENYL PHOSPHATE TRANSPORTER A"/>
    <property type="match status" value="1"/>
</dbReference>
<gene>
    <name evidence="9" type="ORF">GCM10009849_26380</name>
</gene>
<keyword evidence="3" id="KW-1003">Cell membrane</keyword>
<evidence type="ECO:0000256" key="1">
    <source>
        <dbReference type="ARBA" id="ARBA00004651"/>
    </source>
</evidence>
<proteinExistence type="inferred from homology"/>
<feature type="domain" description="VTT" evidence="8">
    <location>
        <begin position="31"/>
        <end position="157"/>
    </location>
</feature>
<accession>A0ABP5NPT8</accession>
<keyword evidence="10" id="KW-1185">Reference proteome</keyword>
<dbReference type="RefSeq" id="WP_344300214.1">
    <property type="nucleotide sequence ID" value="NZ_BAAAQW010000007.1"/>
</dbReference>
<feature type="transmembrane region" description="Helical" evidence="7">
    <location>
        <begin position="12"/>
        <end position="31"/>
    </location>
</feature>
<evidence type="ECO:0000313" key="10">
    <source>
        <dbReference type="Proteomes" id="UP001500432"/>
    </source>
</evidence>
<evidence type="ECO:0000259" key="8">
    <source>
        <dbReference type="Pfam" id="PF09335"/>
    </source>
</evidence>
<organism evidence="9 10">
    <name type="scientific">Sinomonas flava</name>
    <dbReference type="NCBI Taxonomy" id="496857"/>
    <lineage>
        <taxon>Bacteria</taxon>
        <taxon>Bacillati</taxon>
        <taxon>Actinomycetota</taxon>
        <taxon>Actinomycetes</taxon>
        <taxon>Micrococcales</taxon>
        <taxon>Micrococcaceae</taxon>
        <taxon>Sinomonas</taxon>
    </lineage>
</organism>
<feature type="transmembrane region" description="Helical" evidence="7">
    <location>
        <begin position="137"/>
        <end position="155"/>
    </location>
</feature>
<sequence length="217" mass="22797">MDPALADGLSGPWVLVWLTVMVVLDGFIPPVPSEIALVAAGSLAVEGRMSAVVLVLLGTLGSWLSDIGVYLLFRHRMTGFLDRTGWGRQTHRTVRRVVERFGASSTYGAIIGVRFLAGGRLAASATAGVGEVPMRRFAGAAAIGGFLWSLWHVALGYVTGRATGLPFWTSAVIGTGVGVAVGLTVAAVVAVRHRRAAERAELHHPEAIPPENGPETP</sequence>
<evidence type="ECO:0000256" key="5">
    <source>
        <dbReference type="ARBA" id="ARBA00022989"/>
    </source>
</evidence>
<evidence type="ECO:0000256" key="7">
    <source>
        <dbReference type="SAM" id="Phobius"/>
    </source>
</evidence>
<keyword evidence="5 7" id="KW-1133">Transmembrane helix</keyword>
<dbReference type="InterPro" id="IPR051311">
    <property type="entry name" value="DedA_domain"/>
</dbReference>
<comment type="subcellular location">
    <subcellularLocation>
        <location evidence="1">Cell membrane</location>
        <topology evidence="1">Multi-pass membrane protein</topology>
    </subcellularLocation>
</comment>
<keyword evidence="6 7" id="KW-0472">Membrane</keyword>
<dbReference type="InterPro" id="IPR032816">
    <property type="entry name" value="VTT_dom"/>
</dbReference>